<dbReference type="Pfam" id="PF07904">
    <property type="entry name" value="Eaf7"/>
    <property type="match status" value="1"/>
</dbReference>
<evidence type="ECO:0000256" key="4">
    <source>
        <dbReference type="ARBA" id="ARBA00023015"/>
    </source>
</evidence>
<name>A0A0C2X250_AMAMK</name>
<organism evidence="8 9">
    <name type="scientific">Amanita muscaria (strain Koide BX008)</name>
    <dbReference type="NCBI Taxonomy" id="946122"/>
    <lineage>
        <taxon>Eukaryota</taxon>
        <taxon>Fungi</taxon>
        <taxon>Dikarya</taxon>
        <taxon>Basidiomycota</taxon>
        <taxon>Agaricomycotina</taxon>
        <taxon>Agaricomycetes</taxon>
        <taxon>Agaricomycetidae</taxon>
        <taxon>Agaricales</taxon>
        <taxon>Pluteineae</taxon>
        <taxon>Amanitaceae</taxon>
        <taxon>Amanita</taxon>
    </lineage>
</organism>
<proteinExistence type="inferred from homology"/>
<evidence type="ECO:0000256" key="1">
    <source>
        <dbReference type="ARBA" id="ARBA00004123"/>
    </source>
</evidence>
<feature type="region of interest" description="Disordered" evidence="7">
    <location>
        <begin position="135"/>
        <end position="253"/>
    </location>
</feature>
<keyword evidence="9" id="KW-1185">Reference proteome</keyword>
<dbReference type="OrthoDB" id="5595141at2759"/>
<dbReference type="EMBL" id="KN818261">
    <property type="protein sequence ID" value="KIL63236.1"/>
    <property type="molecule type" value="Genomic_DNA"/>
</dbReference>
<accession>A0A0C2X250</accession>
<feature type="compositionally biased region" description="Basic residues" evidence="7">
    <location>
        <begin position="223"/>
        <end position="235"/>
    </location>
</feature>
<feature type="compositionally biased region" description="Polar residues" evidence="7">
    <location>
        <begin position="191"/>
        <end position="200"/>
    </location>
</feature>
<dbReference type="STRING" id="946122.A0A0C2X250"/>
<feature type="compositionally biased region" description="Basic residues" evidence="7">
    <location>
        <begin position="149"/>
        <end position="161"/>
    </location>
</feature>
<feature type="region of interest" description="Disordered" evidence="7">
    <location>
        <begin position="85"/>
        <end position="108"/>
    </location>
</feature>
<evidence type="ECO:0008006" key="10">
    <source>
        <dbReference type="Google" id="ProtNLM"/>
    </source>
</evidence>
<dbReference type="InParanoid" id="A0A0C2X250"/>
<feature type="compositionally biased region" description="Low complexity" evidence="7">
    <location>
        <begin position="236"/>
        <end position="247"/>
    </location>
</feature>
<keyword evidence="3" id="KW-0156">Chromatin regulator</keyword>
<sequence>METTGSSSDVVVGASFLDTVEGEIAFFKSLTRARPVGVNRYFHVLTMQNLILKETGNVVHIEDIWTKVESCYNLEQLETIDLEQENYESKNSKSSPIPIPSPSPSQNLSAHPFFREEYMLPYEDFETIIAQRRLRDTASAPSSPAPATRQKRGATRRRRKSRLEMTGLVGGDSDSSALTLESGDERPVSTPRESVNTGTDAGTDYAEEEEVEVESTPASIKPPRGRGKPRGRPPGRGRTVTRTSTRASTKKKR</sequence>
<dbReference type="GO" id="GO:0035267">
    <property type="term" value="C:NuA4 histone acetyltransferase complex"/>
    <property type="evidence" value="ECO:0007669"/>
    <property type="project" value="TreeGrafter"/>
</dbReference>
<evidence type="ECO:0000256" key="6">
    <source>
        <dbReference type="ARBA" id="ARBA00023242"/>
    </source>
</evidence>
<evidence type="ECO:0000313" key="9">
    <source>
        <dbReference type="Proteomes" id="UP000054549"/>
    </source>
</evidence>
<evidence type="ECO:0000313" key="8">
    <source>
        <dbReference type="EMBL" id="KIL63236.1"/>
    </source>
</evidence>
<feature type="compositionally biased region" description="Low complexity" evidence="7">
    <location>
        <begin position="138"/>
        <end position="148"/>
    </location>
</feature>
<reference evidence="8 9" key="1">
    <citation type="submission" date="2014-04" db="EMBL/GenBank/DDBJ databases">
        <title>Evolutionary Origins and Diversification of the Mycorrhizal Mutualists.</title>
        <authorList>
            <consortium name="DOE Joint Genome Institute"/>
            <consortium name="Mycorrhizal Genomics Consortium"/>
            <person name="Kohler A."/>
            <person name="Kuo A."/>
            <person name="Nagy L.G."/>
            <person name="Floudas D."/>
            <person name="Copeland A."/>
            <person name="Barry K.W."/>
            <person name="Cichocki N."/>
            <person name="Veneault-Fourrey C."/>
            <person name="LaButti K."/>
            <person name="Lindquist E.A."/>
            <person name="Lipzen A."/>
            <person name="Lundell T."/>
            <person name="Morin E."/>
            <person name="Murat C."/>
            <person name="Riley R."/>
            <person name="Ohm R."/>
            <person name="Sun H."/>
            <person name="Tunlid A."/>
            <person name="Henrissat B."/>
            <person name="Grigoriev I.V."/>
            <person name="Hibbett D.S."/>
            <person name="Martin F."/>
        </authorList>
    </citation>
    <scope>NUCLEOTIDE SEQUENCE [LARGE SCALE GENOMIC DNA]</scope>
    <source>
        <strain evidence="8 9">Koide BX008</strain>
    </source>
</reference>
<dbReference type="HOGENOM" id="CLU_083099_0_0_1"/>
<evidence type="ECO:0000256" key="7">
    <source>
        <dbReference type="SAM" id="MobiDB-lite"/>
    </source>
</evidence>
<keyword evidence="6" id="KW-0539">Nucleus</keyword>
<dbReference type="GO" id="GO:0006325">
    <property type="term" value="P:chromatin organization"/>
    <property type="evidence" value="ECO:0007669"/>
    <property type="project" value="UniProtKB-KW"/>
</dbReference>
<evidence type="ECO:0000256" key="5">
    <source>
        <dbReference type="ARBA" id="ARBA00023163"/>
    </source>
</evidence>
<protein>
    <recommendedName>
        <fullName evidence="10">Chromatin modification-related protein EAF7</fullName>
    </recommendedName>
</protein>
<evidence type="ECO:0000256" key="3">
    <source>
        <dbReference type="ARBA" id="ARBA00022853"/>
    </source>
</evidence>
<evidence type="ECO:0000256" key="2">
    <source>
        <dbReference type="ARBA" id="ARBA00007117"/>
    </source>
</evidence>
<dbReference type="PANTHER" id="PTHR13581">
    <property type="entry name" value="MRG-BINDING PROTEIN"/>
    <property type="match status" value="1"/>
</dbReference>
<gene>
    <name evidence="8" type="ORF">M378DRAFT_127925</name>
</gene>
<dbReference type="GO" id="GO:0005634">
    <property type="term" value="C:nucleus"/>
    <property type="evidence" value="ECO:0007669"/>
    <property type="project" value="UniProtKB-SubCell"/>
</dbReference>
<keyword evidence="5" id="KW-0804">Transcription</keyword>
<dbReference type="InterPro" id="IPR012423">
    <property type="entry name" value="Eaf7/MRGBP"/>
</dbReference>
<keyword evidence="4" id="KW-0805">Transcription regulation</keyword>
<dbReference type="GO" id="GO:0006357">
    <property type="term" value="P:regulation of transcription by RNA polymerase II"/>
    <property type="evidence" value="ECO:0007669"/>
    <property type="project" value="TreeGrafter"/>
</dbReference>
<dbReference type="PANTHER" id="PTHR13581:SF5">
    <property type="entry name" value="MRG_MORF4L-BINDING PROTEIN"/>
    <property type="match status" value="1"/>
</dbReference>
<dbReference type="AlphaFoldDB" id="A0A0C2X250"/>
<comment type="similarity">
    <text evidence="2">Belongs to the EAF7 family.</text>
</comment>
<comment type="subcellular location">
    <subcellularLocation>
        <location evidence="1">Nucleus</location>
    </subcellularLocation>
</comment>
<dbReference type="Proteomes" id="UP000054549">
    <property type="component" value="Unassembled WGS sequence"/>
</dbReference>